<keyword evidence="7 10" id="KW-1133">Transmembrane helix</keyword>
<keyword evidence="4 10" id="KW-0812">Transmembrane</keyword>
<dbReference type="Proteomes" id="UP000813463">
    <property type="component" value="Chromosome 1"/>
</dbReference>
<dbReference type="PANTHER" id="PTHR21092">
    <property type="entry name" value="NICASTRIN"/>
    <property type="match status" value="1"/>
</dbReference>
<evidence type="ECO:0000256" key="1">
    <source>
        <dbReference type="ARBA" id="ARBA00004479"/>
    </source>
</evidence>
<evidence type="ECO:0000256" key="8">
    <source>
        <dbReference type="ARBA" id="ARBA00023136"/>
    </source>
</evidence>
<dbReference type="GeneID" id="110794297"/>
<keyword evidence="13" id="KW-1185">Reference proteome</keyword>
<dbReference type="OrthoDB" id="10265862at2759"/>
<dbReference type="AlphaFoldDB" id="A0A9R0K1G5"/>
<keyword evidence="6" id="KW-0914">Notch signaling pathway</keyword>
<evidence type="ECO:0000256" key="6">
    <source>
        <dbReference type="ARBA" id="ARBA00022976"/>
    </source>
</evidence>
<evidence type="ECO:0000256" key="4">
    <source>
        <dbReference type="ARBA" id="ARBA00022692"/>
    </source>
</evidence>
<keyword evidence="5 11" id="KW-0732">Signal</keyword>
<evidence type="ECO:0000256" key="5">
    <source>
        <dbReference type="ARBA" id="ARBA00022729"/>
    </source>
</evidence>
<organism evidence="13 14">
    <name type="scientific">Spinacia oleracea</name>
    <name type="common">Spinach</name>
    <dbReference type="NCBI Taxonomy" id="3562"/>
    <lineage>
        <taxon>Eukaryota</taxon>
        <taxon>Viridiplantae</taxon>
        <taxon>Streptophyta</taxon>
        <taxon>Embryophyta</taxon>
        <taxon>Tracheophyta</taxon>
        <taxon>Spermatophyta</taxon>
        <taxon>Magnoliopsida</taxon>
        <taxon>eudicotyledons</taxon>
        <taxon>Gunneridae</taxon>
        <taxon>Pentapetalae</taxon>
        <taxon>Caryophyllales</taxon>
        <taxon>Chenopodiaceae</taxon>
        <taxon>Chenopodioideae</taxon>
        <taxon>Anserineae</taxon>
        <taxon>Spinacia</taxon>
    </lineage>
</organism>
<proteinExistence type="inferred from homology"/>
<dbReference type="SUPFAM" id="SSF53187">
    <property type="entry name" value="Zn-dependent exopeptidases"/>
    <property type="match status" value="1"/>
</dbReference>
<dbReference type="RefSeq" id="XP_021854935.1">
    <property type="nucleotide sequence ID" value="XM_021999243.2"/>
</dbReference>
<dbReference type="GO" id="GO:0016485">
    <property type="term" value="P:protein processing"/>
    <property type="evidence" value="ECO:0000318"/>
    <property type="project" value="GO_Central"/>
</dbReference>
<dbReference type="Gene3D" id="3.40.630.10">
    <property type="entry name" value="Zn peptidases"/>
    <property type="match status" value="1"/>
</dbReference>
<keyword evidence="9" id="KW-0325">Glycoprotein</keyword>
<dbReference type="Pfam" id="PF18266">
    <property type="entry name" value="Ncstrn_small"/>
    <property type="match status" value="1"/>
</dbReference>
<accession>A0A9R0K1G5</accession>
<comment type="similarity">
    <text evidence="2">Belongs to the nicastrin family.</text>
</comment>
<dbReference type="GO" id="GO:0007219">
    <property type="term" value="P:Notch signaling pathway"/>
    <property type="evidence" value="ECO:0007669"/>
    <property type="project" value="UniProtKB-KW"/>
</dbReference>
<dbReference type="Pfam" id="PF05450">
    <property type="entry name" value="Nicastrin"/>
    <property type="match status" value="1"/>
</dbReference>
<evidence type="ECO:0000256" key="10">
    <source>
        <dbReference type="SAM" id="Phobius"/>
    </source>
</evidence>
<feature type="signal peptide" evidence="11">
    <location>
        <begin position="1"/>
        <end position="22"/>
    </location>
</feature>
<name>A0A9R0K1G5_SPIOL</name>
<evidence type="ECO:0000259" key="12">
    <source>
        <dbReference type="Pfam" id="PF18266"/>
    </source>
</evidence>
<dbReference type="FunFam" id="3.40.630.10:FF:000075">
    <property type="entry name" value="Nicastrin"/>
    <property type="match status" value="1"/>
</dbReference>
<keyword evidence="8 10" id="KW-0472">Membrane</keyword>
<dbReference type="GO" id="GO:0005886">
    <property type="term" value="C:plasma membrane"/>
    <property type="evidence" value="ECO:0000318"/>
    <property type="project" value="GO_Central"/>
</dbReference>
<evidence type="ECO:0000256" key="2">
    <source>
        <dbReference type="ARBA" id="ARBA00007717"/>
    </source>
</evidence>
<comment type="subcellular location">
    <subcellularLocation>
        <location evidence="1">Membrane</location>
        <topology evidence="1">Single-pass type I membrane protein</topology>
    </subcellularLocation>
</comment>
<dbReference type="KEGG" id="soe:110794297"/>
<evidence type="ECO:0000313" key="14">
    <source>
        <dbReference type="RefSeq" id="XP_021854935.1"/>
    </source>
</evidence>
<feature type="chain" id="PRO_5040329439" description="Nicastrin" evidence="11">
    <location>
        <begin position="23"/>
        <end position="670"/>
    </location>
</feature>
<sequence length="670" mass="73009">MASYNCSFLLICFLAQLSVSFSGKINSLNSVPDLERSMYKVIDGFPCVRLLNLSGEIGCANPGREKVVAPVVRYGDAGIINQLSTVLLSVDEVQSFFNRVATDADFERNIGGVLIEAETNKEKLKGFSPDEKFPQSKFSPYENLTYEWNPNGSGIMWHSYNFPVFLLSENNTSVLKEVARKNEKNNRSYSQDVAEFQLVMQTTKSDTRDSDSCLKASTCLPLGGHSVWSSLPPIIESSSDIAKPTILAMATMDSASFFRDKGLGADSPLSGLIALLAAADALSHSDYLKSFKKQLVFLVLTGEAWGYLGSRRFLHELDLQSEAVAGLNSTLIETVLEIGSIGKGFDGGVKNFFVHSHSGTKVANETFNALQSAQVSLKSDNIKISAANILNPGIPPSSLMSFLNKNSQISGVILEDFDAMFANEFYHSHLDDISNINSKSIVAAASLVARSIYILATDLKNSTNLDLDAIRVNASLVEELLGCLLKCDPGLSCGLVKKYISPTDSCPSSYVGVIVTDPSSTPQPGSSSDISRFVWNFLADKTATKMENTSLNCQKGCSSQGELCIKAETDKKGVCVRSTTRYVPAFSTRLQYKSETGSWKLLSPNSSDPMSMADPVWTESNWDVIGLRVYTLQDTAYDRLILLVGLGITGFSYLAIEIFKAIVTKTLKRD</sequence>
<feature type="transmembrane region" description="Helical" evidence="10">
    <location>
        <begin position="640"/>
        <end position="659"/>
    </location>
</feature>
<dbReference type="InterPro" id="IPR008710">
    <property type="entry name" value="Nicastrin"/>
</dbReference>
<evidence type="ECO:0000256" key="7">
    <source>
        <dbReference type="ARBA" id="ARBA00022989"/>
    </source>
</evidence>
<evidence type="ECO:0000256" key="3">
    <source>
        <dbReference type="ARBA" id="ARBA00015303"/>
    </source>
</evidence>
<feature type="domain" description="Nicastrin small lobe" evidence="12">
    <location>
        <begin position="46"/>
        <end position="202"/>
    </location>
</feature>
<evidence type="ECO:0000256" key="11">
    <source>
        <dbReference type="SAM" id="SignalP"/>
    </source>
</evidence>
<reference evidence="14" key="2">
    <citation type="submission" date="2025-08" db="UniProtKB">
        <authorList>
            <consortium name="RefSeq"/>
        </authorList>
    </citation>
    <scope>IDENTIFICATION</scope>
    <source>
        <tissue evidence="14">Leaf</tissue>
    </source>
</reference>
<evidence type="ECO:0000313" key="13">
    <source>
        <dbReference type="Proteomes" id="UP000813463"/>
    </source>
</evidence>
<reference evidence="13" key="1">
    <citation type="journal article" date="2021" name="Nat. Commun.">
        <title>Genomic analyses provide insights into spinach domestication and the genetic basis of agronomic traits.</title>
        <authorList>
            <person name="Cai X."/>
            <person name="Sun X."/>
            <person name="Xu C."/>
            <person name="Sun H."/>
            <person name="Wang X."/>
            <person name="Ge C."/>
            <person name="Zhang Z."/>
            <person name="Wang Q."/>
            <person name="Fei Z."/>
            <person name="Jiao C."/>
            <person name="Wang Q."/>
        </authorList>
    </citation>
    <scope>NUCLEOTIDE SEQUENCE [LARGE SCALE GENOMIC DNA]</scope>
    <source>
        <strain evidence="13">cv. Varoflay</strain>
    </source>
</reference>
<protein>
    <recommendedName>
        <fullName evidence="3">Nicastrin</fullName>
    </recommendedName>
</protein>
<evidence type="ECO:0000256" key="9">
    <source>
        <dbReference type="ARBA" id="ARBA00023180"/>
    </source>
</evidence>
<dbReference type="InterPro" id="IPR041084">
    <property type="entry name" value="Ncstrn_small"/>
</dbReference>
<gene>
    <name evidence="14" type="primary">LOC110794297</name>
</gene>
<dbReference type="PANTHER" id="PTHR21092:SF0">
    <property type="entry name" value="NICASTRIN"/>
    <property type="match status" value="1"/>
</dbReference>